<gene>
    <name evidence="1" type="ORF">C7B43_20570</name>
</gene>
<comment type="caution">
    <text evidence="1">The sequence shown here is derived from an EMBL/GenBank/DDBJ whole genome shotgun (WGS) entry which is preliminary data.</text>
</comment>
<dbReference type="InterPro" id="IPR036705">
    <property type="entry name" value="Ribosyl_crysJ1_sf"/>
</dbReference>
<organism evidence="1 2">
    <name type="scientific">Sulfobacillus benefaciens</name>
    <dbReference type="NCBI Taxonomy" id="453960"/>
    <lineage>
        <taxon>Bacteria</taxon>
        <taxon>Bacillati</taxon>
        <taxon>Bacillota</taxon>
        <taxon>Clostridia</taxon>
        <taxon>Eubacteriales</taxon>
        <taxon>Clostridiales Family XVII. Incertae Sedis</taxon>
        <taxon>Sulfobacillus</taxon>
    </lineage>
</organism>
<dbReference type="SUPFAM" id="SSF101478">
    <property type="entry name" value="ADP-ribosylglycohydrolase"/>
    <property type="match status" value="1"/>
</dbReference>
<dbReference type="AlphaFoldDB" id="A0A2T2WKL3"/>
<accession>A0A2T2WKL3</accession>
<dbReference type="Proteomes" id="UP000242699">
    <property type="component" value="Unassembled WGS sequence"/>
</dbReference>
<dbReference type="Gene3D" id="1.10.4080.10">
    <property type="entry name" value="ADP-ribosylation/Crystallin J1"/>
    <property type="match status" value="1"/>
</dbReference>
<evidence type="ECO:0008006" key="3">
    <source>
        <dbReference type="Google" id="ProtNLM"/>
    </source>
</evidence>
<dbReference type="Pfam" id="PF03747">
    <property type="entry name" value="ADP_ribosyl_GH"/>
    <property type="match status" value="1"/>
</dbReference>
<sequence length="351" mass="39555">METDWTGFSRDILQQAWAEGYDIQPWLRRASNPSEPMSLLGTLSSLPRRPAAHYQANTSFPVGSLFVARRIQSEQLISGIRGLWTGALRTLRALSLPDDEAGLSNEAHWPLNLLIGRTGWSYEPDQFLQVWVQHGTEVQHTRAEQYLWQGNQRPLWHPYREASGAMRRAPLWGALYAGTPDQAGWAAARDAQTTYVGWGVWTSMVVAQAAARLFTDRLPLAVVFMQTAEQFSVHQPNLAEMLAVCQATYEDERPWEEWVRHLEATFSFYPFDHSLPNFLIIAGSLLWYQRNHDTVFRALRQAGWDTTGNSLVVGALQGCANGGHGLSDRTNPFLDAVVSKILSWNHPGSRL</sequence>
<evidence type="ECO:0000313" key="2">
    <source>
        <dbReference type="Proteomes" id="UP000242699"/>
    </source>
</evidence>
<evidence type="ECO:0000313" key="1">
    <source>
        <dbReference type="EMBL" id="PSR22756.1"/>
    </source>
</evidence>
<protein>
    <recommendedName>
        <fullName evidence="3">ADP-ribosylglycohydrolase family protein</fullName>
    </recommendedName>
</protein>
<proteinExistence type="predicted"/>
<name>A0A2T2WKL3_9FIRM</name>
<reference evidence="1 2" key="1">
    <citation type="journal article" date="2014" name="BMC Genomics">
        <title>Comparison of environmental and isolate Sulfobacillus genomes reveals diverse carbon, sulfur, nitrogen, and hydrogen metabolisms.</title>
        <authorList>
            <person name="Justice N.B."/>
            <person name="Norman A."/>
            <person name="Brown C.T."/>
            <person name="Singh A."/>
            <person name="Thomas B.C."/>
            <person name="Banfield J.F."/>
        </authorList>
    </citation>
    <scope>NUCLEOTIDE SEQUENCE [LARGE SCALE GENOMIC DNA]</scope>
    <source>
        <strain evidence="1">AMDSBA1</strain>
    </source>
</reference>
<dbReference type="EMBL" id="PXYT01000104">
    <property type="protein sequence ID" value="PSR22756.1"/>
    <property type="molecule type" value="Genomic_DNA"/>
</dbReference>
<dbReference type="InterPro" id="IPR005502">
    <property type="entry name" value="Ribosyl_crysJ1"/>
</dbReference>